<name>A0AAD8AYM8_BIOPF</name>
<protein>
    <submittedName>
        <fullName evidence="3">G-protein coupled receptor</fullName>
    </submittedName>
</protein>
<feature type="transmembrane region" description="Helical" evidence="1">
    <location>
        <begin position="295"/>
        <end position="316"/>
    </location>
</feature>
<dbReference type="AlphaFoldDB" id="A0AAD8AYM8"/>
<evidence type="ECO:0000256" key="1">
    <source>
        <dbReference type="SAM" id="Phobius"/>
    </source>
</evidence>
<feature type="transmembrane region" description="Helical" evidence="1">
    <location>
        <begin position="337"/>
        <end position="362"/>
    </location>
</feature>
<feature type="transmembrane region" description="Helical" evidence="1">
    <location>
        <begin position="480"/>
        <end position="497"/>
    </location>
</feature>
<keyword evidence="2" id="KW-0732">Signal</keyword>
<dbReference type="SUPFAM" id="SSF81321">
    <property type="entry name" value="Family A G protein-coupled receptor-like"/>
    <property type="match status" value="1"/>
</dbReference>
<feature type="transmembrane region" description="Helical" evidence="1">
    <location>
        <begin position="243"/>
        <end position="267"/>
    </location>
</feature>
<sequence>MFTVRFHLLYICVVLIFSQTIKNVRAISPESKKTNFTNLYLTMGKSNITFGRNKSNFTSASVKSNFTYGLINRPYKLGIKKTNSTKTLDAIFVNFDLFRKRVISTFVFNLTQLDKTLKAVSEELFDIGAIWLFLGYKLIKFLQHTNYNICAVWLYFEELKISNAFYEINDQKDLDSFFNKGIKRSLCNLTQSLSSTSKPEYVRLLDVMKFYVSPLFALFALCQNVLFIAILKFEVAKKTSNILLLAIVTAGSFQLFLSINFADIILYKIYREHRQENEYGCIQYSHTGLQIFKHVFIFIGTWGQFVFSSLTMLITTERLLAVFFPLRLKTLVTRKTVSCGVLGIFALWLPWTTLKTFCFYFFNIHLFSAHEILKRDFLLTLYLFERELGAFILNKGLPIFISIIGNIAIAVRIKLVLARRNRMTFDNRRATWSARTTKTLLLTCSVLSFSEVLYFSFSYISLRWMSDMQTGLTLQSEFINLGYILSTCFTLLTVVFTDR</sequence>
<dbReference type="Proteomes" id="UP001233172">
    <property type="component" value="Unassembled WGS sequence"/>
</dbReference>
<dbReference type="EMBL" id="JASAOG010000191">
    <property type="protein sequence ID" value="KAK0044802.1"/>
    <property type="molecule type" value="Genomic_DNA"/>
</dbReference>
<comment type="caution">
    <text evidence="3">The sequence shown here is derived from an EMBL/GenBank/DDBJ whole genome shotgun (WGS) entry which is preliminary data.</text>
</comment>
<accession>A0AAD8AYM8</accession>
<dbReference type="Gene3D" id="1.20.1070.10">
    <property type="entry name" value="Rhodopsin 7-helix transmembrane proteins"/>
    <property type="match status" value="1"/>
</dbReference>
<reference evidence="3" key="1">
    <citation type="journal article" date="2023" name="PLoS Negl. Trop. Dis.">
        <title>A genome sequence for Biomphalaria pfeifferi, the major vector snail for the human-infecting parasite Schistosoma mansoni.</title>
        <authorList>
            <person name="Bu L."/>
            <person name="Lu L."/>
            <person name="Laidemitt M.R."/>
            <person name="Zhang S.M."/>
            <person name="Mutuku M."/>
            <person name="Mkoji G."/>
            <person name="Steinauer M."/>
            <person name="Loker E.S."/>
        </authorList>
    </citation>
    <scope>NUCLEOTIDE SEQUENCE</scope>
    <source>
        <strain evidence="3">KasaAsao</strain>
    </source>
</reference>
<feature type="signal peptide" evidence="2">
    <location>
        <begin position="1"/>
        <end position="26"/>
    </location>
</feature>
<feature type="transmembrane region" description="Helical" evidence="1">
    <location>
        <begin position="397"/>
        <end position="418"/>
    </location>
</feature>
<proteinExistence type="predicted"/>
<feature type="non-terminal residue" evidence="3">
    <location>
        <position position="499"/>
    </location>
</feature>
<keyword evidence="1" id="KW-0812">Transmembrane</keyword>
<gene>
    <name evidence="3" type="ORF">Bpfe_025747</name>
</gene>
<keyword evidence="1" id="KW-0472">Membrane</keyword>
<feature type="transmembrane region" description="Helical" evidence="1">
    <location>
        <begin position="210"/>
        <end position="231"/>
    </location>
</feature>
<evidence type="ECO:0000256" key="2">
    <source>
        <dbReference type="SAM" id="SignalP"/>
    </source>
</evidence>
<evidence type="ECO:0000313" key="4">
    <source>
        <dbReference type="Proteomes" id="UP001233172"/>
    </source>
</evidence>
<evidence type="ECO:0000313" key="3">
    <source>
        <dbReference type="EMBL" id="KAK0044802.1"/>
    </source>
</evidence>
<keyword evidence="3" id="KW-0675">Receptor</keyword>
<organism evidence="3 4">
    <name type="scientific">Biomphalaria pfeifferi</name>
    <name type="common">Bloodfluke planorb</name>
    <name type="synonym">Freshwater snail</name>
    <dbReference type="NCBI Taxonomy" id="112525"/>
    <lineage>
        <taxon>Eukaryota</taxon>
        <taxon>Metazoa</taxon>
        <taxon>Spiralia</taxon>
        <taxon>Lophotrochozoa</taxon>
        <taxon>Mollusca</taxon>
        <taxon>Gastropoda</taxon>
        <taxon>Heterobranchia</taxon>
        <taxon>Euthyneura</taxon>
        <taxon>Panpulmonata</taxon>
        <taxon>Hygrophila</taxon>
        <taxon>Lymnaeoidea</taxon>
        <taxon>Planorbidae</taxon>
        <taxon>Biomphalaria</taxon>
    </lineage>
</organism>
<feature type="transmembrane region" description="Helical" evidence="1">
    <location>
        <begin position="439"/>
        <end position="460"/>
    </location>
</feature>
<feature type="chain" id="PRO_5041935667" evidence="2">
    <location>
        <begin position="27"/>
        <end position="499"/>
    </location>
</feature>
<keyword evidence="4" id="KW-1185">Reference proteome</keyword>
<reference evidence="3" key="2">
    <citation type="submission" date="2023-04" db="EMBL/GenBank/DDBJ databases">
        <authorList>
            <person name="Bu L."/>
            <person name="Lu L."/>
            <person name="Laidemitt M.R."/>
            <person name="Zhang S.M."/>
            <person name="Mutuku M."/>
            <person name="Mkoji G."/>
            <person name="Steinauer M."/>
            <person name="Loker E.S."/>
        </authorList>
    </citation>
    <scope>NUCLEOTIDE SEQUENCE</scope>
    <source>
        <strain evidence="3">KasaAsao</strain>
        <tissue evidence="3">Whole Snail</tissue>
    </source>
</reference>
<keyword evidence="1" id="KW-1133">Transmembrane helix</keyword>